<evidence type="ECO:0000313" key="3">
    <source>
        <dbReference type="Proteomes" id="UP001597368"/>
    </source>
</evidence>
<organism evidence="2 3">
    <name type="scientific">Nonomuraea mangrovi</name>
    <dbReference type="NCBI Taxonomy" id="2316207"/>
    <lineage>
        <taxon>Bacteria</taxon>
        <taxon>Bacillati</taxon>
        <taxon>Actinomycetota</taxon>
        <taxon>Actinomycetes</taxon>
        <taxon>Streptosporangiales</taxon>
        <taxon>Streptosporangiaceae</taxon>
        <taxon>Nonomuraea</taxon>
    </lineage>
</organism>
<accession>A0ABW4T1W4</accession>
<keyword evidence="1" id="KW-0472">Membrane</keyword>
<sequence length="115" mass="12329">MLKVISGNSHVSHPRDGCRPAAAALTSSLCGAFAFFAVPFSYLVSIYSNHWSSGEETQVNADAVLFILLLSGASTLAAVMVMTILRRHKFMLLVAGIFALLAAFRFASALPFYEG</sequence>
<dbReference type="EMBL" id="JBHUFV010000047">
    <property type="protein sequence ID" value="MFD1935746.1"/>
    <property type="molecule type" value="Genomic_DNA"/>
</dbReference>
<keyword evidence="1" id="KW-1133">Transmembrane helix</keyword>
<proteinExistence type="predicted"/>
<dbReference type="Proteomes" id="UP001597368">
    <property type="component" value="Unassembled WGS sequence"/>
</dbReference>
<keyword evidence="1" id="KW-0812">Transmembrane</keyword>
<feature type="transmembrane region" description="Helical" evidence="1">
    <location>
        <begin position="21"/>
        <end position="43"/>
    </location>
</feature>
<reference evidence="3" key="1">
    <citation type="journal article" date="2019" name="Int. J. Syst. Evol. Microbiol.">
        <title>The Global Catalogue of Microorganisms (GCM) 10K type strain sequencing project: providing services to taxonomists for standard genome sequencing and annotation.</title>
        <authorList>
            <consortium name="The Broad Institute Genomics Platform"/>
            <consortium name="The Broad Institute Genome Sequencing Center for Infectious Disease"/>
            <person name="Wu L."/>
            <person name="Ma J."/>
        </authorList>
    </citation>
    <scope>NUCLEOTIDE SEQUENCE [LARGE SCALE GENOMIC DNA]</scope>
    <source>
        <strain evidence="3">ICMP 6774ER</strain>
    </source>
</reference>
<evidence type="ECO:0000256" key="1">
    <source>
        <dbReference type="SAM" id="Phobius"/>
    </source>
</evidence>
<name>A0ABW4T1W4_9ACTN</name>
<protein>
    <recommendedName>
        <fullName evidence="4">Integron gene cassette protein</fullName>
    </recommendedName>
</protein>
<evidence type="ECO:0008006" key="4">
    <source>
        <dbReference type="Google" id="ProtNLM"/>
    </source>
</evidence>
<evidence type="ECO:0000313" key="2">
    <source>
        <dbReference type="EMBL" id="MFD1935746.1"/>
    </source>
</evidence>
<dbReference type="RefSeq" id="WP_379575865.1">
    <property type="nucleotide sequence ID" value="NZ_JBHUFV010000047.1"/>
</dbReference>
<feature type="transmembrane region" description="Helical" evidence="1">
    <location>
        <begin position="63"/>
        <end position="85"/>
    </location>
</feature>
<comment type="caution">
    <text evidence="2">The sequence shown here is derived from an EMBL/GenBank/DDBJ whole genome shotgun (WGS) entry which is preliminary data.</text>
</comment>
<keyword evidence="3" id="KW-1185">Reference proteome</keyword>
<gene>
    <name evidence="2" type="ORF">ACFSKW_30170</name>
</gene>
<feature type="transmembrane region" description="Helical" evidence="1">
    <location>
        <begin position="92"/>
        <end position="113"/>
    </location>
</feature>